<dbReference type="SUPFAM" id="SSF52091">
    <property type="entry name" value="SpoIIaa-like"/>
    <property type="match status" value="1"/>
</dbReference>
<gene>
    <name evidence="1" type="ORF">PGB27_21865</name>
</gene>
<proteinExistence type="predicted"/>
<keyword evidence="2" id="KW-1185">Reference proteome</keyword>
<protein>
    <recommendedName>
        <fullName evidence="3">STAS domain-containing protein</fullName>
    </recommendedName>
</protein>
<reference evidence="1 2" key="1">
    <citation type="submission" date="2023-02" db="EMBL/GenBank/DDBJ databases">
        <title>Genome sequencing required for Actinomycetospora new species description.</title>
        <authorList>
            <person name="Saimee Y."/>
            <person name="Duangmal K."/>
        </authorList>
    </citation>
    <scope>NUCLEOTIDE SEQUENCE [LARGE SCALE GENOMIC DNA]</scope>
    <source>
        <strain evidence="1 2">DW7H6</strain>
    </source>
</reference>
<dbReference type="Proteomes" id="UP001300763">
    <property type="component" value="Unassembled WGS sequence"/>
</dbReference>
<dbReference type="InterPro" id="IPR036513">
    <property type="entry name" value="STAS_dom_sf"/>
</dbReference>
<name>A0ABT5SZ13_9PSEU</name>
<comment type="caution">
    <text evidence="1">The sequence shown here is derived from an EMBL/GenBank/DDBJ whole genome shotgun (WGS) entry which is preliminary data.</text>
</comment>
<organism evidence="1 2">
    <name type="scientific">Actinomycetospora lemnae</name>
    <dbReference type="NCBI Taxonomy" id="3019891"/>
    <lineage>
        <taxon>Bacteria</taxon>
        <taxon>Bacillati</taxon>
        <taxon>Actinomycetota</taxon>
        <taxon>Actinomycetes</taxon>
        <taxon>Pseudonocardiales</taxon>
        <taxon>Pseudonocardiaceae</taxon>
        <taxon>Actinomycetospora</taxon>
    </lineage>
</organism>
<evidence type="ECO:0000313" key="2">
    <source>
        <dbReference type="Proteomes" id="UP001300763"/>
    </source>
</evidence>
<dbReference type="RefSeq" id="WP_274202530.1">
    <property type="nucleotide sequence ID" value="NZ_JAQZAO010000010.1"/>
</dbReference>
<dbReference type="EMBL" id="JAQZAO010000010">
    <property type="protein sequence ID" value="MDD7967999.1"/>
    <property type="molecule type" value="Genomic_DNA"/>
</dbReference>
<evidence type="ECO:0000313" key="1">
    <source>
        <dbReference type="EMBL" id="MDD7967999.1"/>
    </source>
</evidence>
<accession>A0ABT5SZ13</accession>
<sequence length="143" mass="15240">MTTVVDTEALVLFRGEVEALPELAAWVRGELGGVEVVDGGEGLDGLDDEAGARRLRVGGSLSFFTARLLQQVLALATSDPAVDRLEIALDDVDFVGHRSCEAMLAGTRAFRGRGGVLTVWADRAIVRSVLRRHLAGRDGIVLS</sequence>
<dbReference type="Gene3D" id="3.30.750.24">
    <property type="entry name" value="STAS domain"/>
    <property type="match status" value="1"/>
</dbReference>
<evidence type="ECO:0008006" key="3">
    <source>
        <dbReference type="Google" id="ProtNLM"/>
    </source>
</evidence>